<dbReference type="Proteomes" id="UP001207337">
    <property type="component" value="Unassembled WGS sequence"/>
</dbReference>
<feature type="transmembrane region" description="Helical" evidence="1">
    <location>
        <begin position="47"/>
        <end position="67"/>
    </location>
</feature>
<dbReference type="EMBL" id="JAJNDC010000001">
    <property type="protein sequence ID" value="MCW9711384.1"/>
    <property type="molecule type" value="Genomic_DNA"/>
</dbReference>
<comment type="caution">
    <text evidence="2">The sequence shown here is derived from an EMBL/GenBank/DDBJ whole genome shotgun (WGS) entry which is preliminary data.</text>
</comment>
<keyword evidence="1" id="KW-1133">Transmembrane helix</keyword>
<keyword evidence="1" id="KW-0812">Transmembrane</keyword>
<evidence type="ECO:0000313" key="3">
    <source>
        <dbReference type="Proteomes" id="UP001207337"/>
    </source>
</evidence>
<reference evidence="2 3" key="1">
    <citation type="submission" date="2021-11" db="EMBL/GenBank/DDBJ databases">
        <title>Aliifidinibius sp. nov., a new bacterium isolated from saline soil.</title>
        <authorList>
            <person name="Galisteo C."/>
            <person name="De La Haba R."/>
            <person name="Sanchez-Porro C."/>
            <person name="Ventosa A."/>
        </authorList>
    </citation>
    <scope>NUCLEOTIDE SEQUENCE [LARGE SCALE GENOMIC DNA]</scope>
    <source>
        <strain evidence="2 3">KACC 190600</strain>
    </source>
</reference>
<keyword evidence="3" id="KW-1185">Reference proteome</keyword>
<name>A0ABT3PU64_9BACT</name>
<accession>A0ABT3PU64</accession>
<protein>
    <recommendedName>
        <fullName evidence="4">CcmD family protein</fullName>
    </recommendedName>
</protein>
<sequence length="91" mass="10254">MTFLPIQTQEDTVATVDTLSESYEGWEGTAGFEDASMFIQAAASYDLIFIVLGVSLIIWFILLFFIIRVDKKVGRLEDEIQQSQNSSSHET</sequence>
<keyword evidence="1" id="KW-0472">Membrane</keyword>
<evidence type="ECO:0008006" key="4">
    <source>
        <dbReference type="Google" id="ProtNLM"/>
    </source>
</evidence>
<organism evidence="2 3">
    <name type="scientific">Fodinibius salicampi</name>
    <dbReference type="NCBI Taxonomy" id="1920655"/>
    <lineage>
        <taxon>Bacteria</taxon>
        <taxon>Pseudomonadati</taxon>
        <taxon>Balneolota</taxon>
        <taxon>Balneolia</taxon>
        <taxon>Balneolales</taxon>
        <taxon>Balneolaceae</taxon>
        <taxon>Fodinibius</taxon>
    </lineage>
</organism>
<evidence type="ECO:0000256" key="1">
    <source>
        <dbReference type="SAM" id="Phobius"/>
    </source>
</evidence>
<proteinExistence type="predicted"/>
<dbReference type="RefSeq" id="WP_265786550.1">
    <property type="nucleotide sequence ID" value="NZ_BAABRS010000001.1"/>
</dbReference>
<gene>
    <name evidence="2" type="ORF">LQ318_00570</name>
</gene>
<evidence type="ECO:0000313" key="2">
    <source>
        <dbReference type="EMBL" id="MCW9711384.1"/>
    </source>
</evidence>